<sequence>MRHRNFRSYSVSLLPFTSAPVPYWHRVSVPNPSYITLVGVQLMILFLITIHLIIITFSMFCCIKCQRIMKYALKNLRKPKVTSSNVFLCLTNGPKPKDNKLTIIQRIENQQILTTKKLKCIFY</sequence>
<accession>A0A6A5ET02</accession>
<evidence type="ECO:0000313" key="2">
    <source>
        <dbReference type="EMBL" id="KAF1384090.1"/>
    </source>
</evidence>
<evidence type="ECO:0000256" key="1">
    <source>
        <dbReference type="SAM" id="Phobius"/>
    </source>
</evidence>
<gene>
    <name evidence="2" type="ORF">PFLUV_G00138670</name>
</gene>
<proteinExistence type="predicted"/>
<reference evidence="2 3" key="1">
    <citation type="submission" date="2019-06" db="EMBL/GenBank/DDBJ databases">
        <title>A chromosome-scale genome assembly of the European perch, Perca fluviatilis.</title>
        <authorList>
            <person name="Roques C."/>
            <person name="Zahm M."/>
            <person name="Cabau C."/>
            <person name="Klopp C."/>
            <person name="Bouchez O."/>
            <person name="Donnadieu C."/>
            <person name="Kuhl H."/>
            <person name="Gislard M."/>
            <person name="Guendouz S."/>
            <person name="Journot L."/>
            <person name="Haffray P."/>
            <person name="Bestin A."/>
            <person name="Morvezen R."/>
            <person name="Feron R."/>
            <person name="Wen M."/>
            <person name="Jouanno E."/>
            <person name="Herpin A."/>
            <person name="Schartl M."/>
            <person name="Postlethwait J."/>
            <person name="Schaerlinger B."/>
            <person name="Chardard D."/>
            <person name="Lecocq T."/>
            <person name="Poncet C."/>
            <person name="Jaffrelo L."/>
            <person name="Lampietro C."/>
            <person name="Guiguen Y."/>
        </authorList>
    </citation>
    <scope>NUCLEOTIDE SEQUENCE [LARGE SCALE GENOMIC DNA]</scope>
    <source>
        <tissue evidence="2">Blood</tissue>
    </source>
</reference>
<feature type="transmembrane region" description="Helical" evidence="1">
    <location>
        <begin position="34"/>
        <end position="63"/>
    </location>
</feature>
<keyword evidence="1" id="KW-0812">Transmembrane</keyword>
<dbReference type="AlphaFoldDB" id="A0A6A5ET02"/>
<keyword evidence="1" id="KW-0472">Membrane</keyword>
<keyword evidence="3" id="KW-1185">Reference proteome</keyword>
<name>A0A6A5ET02_PERFL</name>
<dbReference type="Proteomes" id="UP000465112">
    <property type="component" value="Chromosome 11"/>
</dbReference>
<keyword evidence="1" id="KW-1133">Transmembrane helix</keyword>
<protein>
    <submittedName>
        <fullName evidence="2">Uncharacterized protein</fullName>
    </submittedName>
</protein>
<dbReference type="EMBL" id="VHII01000011">
    <property type="protein sequence ID" value="KAF1384090.1"/>
    <property type="molecule type" value="Genomic_DNA"/>
</dbReference>
<organism evidence="2 3">
    <name type="scientific">Perca fluviatilis</name>
    <name type="common">European perch</name>
    <dbReference type="NCBI Taxonomy" id="8168"/>
    <lineage>
        <taxon>Eukaryota</taxon>
        <taxon>Metazoa</taxon>
        <taxon>Chordata</taxon>
        <taxon>Craniata</taxon>
        <taxon>Vertebrata</taxon>
        <taxon>Euteleostomi</taxon>
        <taxon>Actinopterygii</taxon>
        <taxon>Neopterygii</taxon>
        <taxon>Teleostei</taxon>
        <taxon>Neoteleostei</taxon>
        <taxon>Acanthomorphata</taxon>
        <taxon>Eupercaria</taxon>
        <taxon>Perciformes</taxon>
        <taxon>Percoidei</taxon>
        <taxon>Percidae</taxon>
        <taxon>Percinae</taxon>
        <taxon>Perca</taxon>
    </lineage>
</organism>
<evidence type="ECO:0000313" key="3">
    <source>
        <dbReference type="Proteomes" id="UP000465112"/>
    </source>
</evidence>
<comment type="caution">
    <text evidence="2">The sequence shown here is derived from an EMBL/GenBank/DDBJ whole genome shotgun (WGS) entry which is preliminary data.</text>
</comment>